<evidence type="ECO:0000313" key="2">
    <source>
        <dbReference type="Proteomes" id="UP000253153"/>
    </source>
</evidence>
<accession>A0A366QJH5</accession>
<proteinExistence type="predicted"/>
<keyword evidence="2" id="KW-1185">Reference proteome</keyword>
<dbReference type="Proteomes" id="UP000253153">
    <property type="component" value="Unassembled WGS sequence"/>
</dbReference>
<sequence length="162" mass="18339">MTQEGWNMQLVNENSDIRFETDDFICRNLKDYEETLEKINEMEKDPKTAADDKKLLCRTWSTADKYGFSGAEWLPMKTDGHDADAAFDPESLMLYPSNAGGIGEVNGADDDQRLPILTYQNGDRIPIRTGASVADIDKLITIYGDKYKGEGSKYIVFEGRRH</sequence>
<comment type="caution">
    <text evidence="1">The sequence shown here is derived from an EMBL/GenBank/DDBJ whole genome shotgun (WGS) entry which is preliminary data.</text>
</comment>
<dbReference type="AlphaFoldDB" id="A0A366QJH5"/>
<dbReference type="RefSeq" id="XP_031010372.1">
    <property type="nucleotide sequence ID" value="XM_031165569.1"/>
</dbReference>
<dbReference type="OrthoDB" id="291007at2759"/>
<dbReference type="EMBL" id="QKXC01000398">
    <property type="protein sequence ID" value="RBR04977.1"/>
    <property type="molecule type" value="Genomic_DNA"/>
</dbReference>
<gene>
    <name evidence="1" type="ORF">FIESC28_11445</name>
</gene>
<dbReference type="GeneID" id="42000865"/>
<name>A0A366QJH5_9HYPO</name>
<evidence type="ECO:0000313" key="1">
    <source>
        <dbReference type="EMBL" id="RBR04977.1"/>
    </source>
</evidence>
<organism evidence="1 2">
    <name type="scientific">Fusarium coffeatum</name>
    <dbReference type="NCBI Taxonomy" id="231269"/>
    <lineage>
        <taxon>Eukaryota</taxon>
        <taxon>Fungi</taxon>
        <taxon>Dikarya</taxon>
        <taxon>Ascomycota</taxon>
        <taxon>Pezizomycotina</taxon>
        <taxon>Sordariomycetes</taxon>
        <taxon>Hypocreomycetidae</taxon>
        <taxon>Hypocreales</taxon>
        <taxon>Nectriaceae</taxon>
        <taxon>Fusarium</taxon>
        <taxon>Fusarium incarnatum-equiseti species complex</taxon>
    </lineage>
</organism>
<reference evidence="1 2" key="1">
    <citation type="submission" date="2018-06" db="EMBL/GenBank/DDBJ databases">
        <title>Fusarium incarnatum-equiseti species complex species 28.</title>
        <authorList>
            <person name="Gardiner D.M."/>
        </authorList>
    </citation>
    <scope>NUCLEOTIDE SEQUENCE [LARGE SCALE GENOMIC DNA]</scope>
    <source>
        <strain evidence="1 2">FIESC_28</strain>
    </source>
</reference>
<protein>
    <submittedName>
        <fullName evidence="1">Uncharacterized protein</fullName>
    </submittedName>
</protein>